<evidence type="ECO:0000256" key="6">
    <source>
        <dbReference type="ARBA" id="ARBA00023295"/>
    </source>
</evidence>
<name>A0ABU3QZI5_9GAMM</name>
<evidence type="ECO:0000256" key="7">
    <source>
        <dbReference type="ARBA" id="ARBA00023326"/>
    </source>
</evidence>
<dbReference type="Pfam" id="PF01270">
    <property type="entry name" value="Glyco_hydro_8"/>
    <property type="match status" value="1"/>
</dbReference>
<protein>
    <recommendedName>
        <fullName evidence="3">cellulase</fullName>
        <ecNumber evidence="3">3.2.1.4</ecNumber>
    </recommendedName>
</protein>
<keyword evidence="5" id="KW-0136">Cellulose degradation</keyword>
<keyword evidence="6 8" id="KW-0326">Glycosidase</keyword>
<sequence>MRTFFALVNNQPELFDQLINWTEQHLSKGNLATNLPAWQWGKNKLGRGNVLDQNSASDSDLWILYCLYEASRLWGKPEYARLADQLAIAILQNEVYFVADVGHFLLPGVSGFVNNKRNIKLNPSYVPMQLMDYFAFYLEDKRWRSLQQTSLLLTMESSPRGFAPDWIHYDLSTNNFNQASNGSYNAIRVYLWAGMLSDESEHWPMFKFHFAKSVGFVNKLQGVPESIDINMLAYNNIGNIGFDISFLPLVSRLEYPQLTQTIMAKIEKANLLNSNSYYQSVLALFGLGWAEKRFAFTDTGALTVSWKNEN</sequence>
<keyword evidence="4 8" id="KW-0378">Hydrolase</keyword>
<dbReference type="NCBIfam" id="NF008305">
    <property type="entry name" value="PRK11097.1"/>
    <property type="match status" value="1"/>
</dbReference>
<accession>A0ABU3QZI5</accession>
<evidence type="ECO:0000256" key="3">
    <source>
        <dbReference type="ARBA" id="ARBA00012601"/>
    </source>
</evidence>
<dbReference type="InterPro" id="IPR002037">
    <property type="entry name" value="Glyco_hydro_8"/>
</dbReference>
<dbReference type="InterPro" id="IPR008928">
    <property type="entry name" value="6-hairpin_glycosidase_sf"/>
</dbReference>
<dbReference type="GO" id="GO:0008810">
    <property type="term" value="F:cellulase activity"/>
    <property type="evidence" value="ECO:0007669"/>
    <property type="project" value="UniProtKB-EC"/>
</dbReference>
<dbReference type="Proteomes" id="UP001257914">
    <property type="component" value="Unassembled WGS sequence"/>
</dbReference>
<evidence type="ECO:0000256" key="5">
    <source>
        <dbReference type="ARBA" id="ARBA00023001"/>
    </source>
</evidence>
<comment type="catalytic activity">
    <reaction evidence="1">
        <text>Endohydrolysis of (1-&gt;4)-beta-D-glucosidic linkages in cellulose, lichenin and cereal beta-D-glucans.</text>
        <dbReference type="EC" id="3.2.1.4"/>
    </reaction>
</comment>
<evidence type="ECO:0000313" key="9">
    <source>
        <dbReference type="Proteomes" id="UP001257914"/>
    </source>
</evidence>
<dbReference type="SUPFAM" id="SSF48208">
    <property type="entry name" value="Six-hairpin glycosidases"/>
    <property type="match status" value="1"/>
</dbReference>
<reference evidence="8 9" key="1">
    <citation type="submission" date="2023-10" db="EMBL/GenBank/DDBJ databases">
        <title>Psychrosphaera aquimaarina strain SW33 isolated from seawater.</title>
        <authorList>
            <person name="Bayburt H."/>
            <person name="Kim J.M."/>
            <person name="Choi B.J."/>
            <person name="Jeon C.O."/>
        </authorList>
    </citation>
    <scope>NUCLEOTIDE SEQUENCE [LARGE SCALE GENOMIC DNA]</scope>
    <source>
        <strain evidence="8 9">KCTC 52743</strain>
    </source>
</reference>
<dbReference type="Gene3D" id="1.50.10.10">
    <property type="match status" value="1"/>
</dbReference>
<comment type="similarity">
    <text evidence="2">Belongs to the glycosyl hydrolase 8 (cellulase D) family.</text>
</comment>
<keyword evidence="9" id="KW-1185">Reference proteome</keyword>
<dbReference type="PRINTS" id="PR00735">
    <property type="entry name" value="GLHYDRLASE8"/>
</dbReference>
<evidence type="ECO:0000313" key="8">
    <source>
        <dbReference type="EMBL" id="MDU0112854.1"/>
    </source>
</evidence>
<proteinExistence type="inferred from homology"/>
<dbReference type="EC" id="3.2.1.4" evidence="3"/>
<keyword evidence="7" id="KW-0119">Carbohydrate metabolism</keyword>
<evidence type="ECO:0000256" key="1">
    <source>
        <dbReference type="ARBA" id="ARBA00000966"/>
    </source>
</evidence>
<dbReference type="EMBL" id="JAWCUA010000007">
    <property type="protein sequence ID" value="MDU0112854.1"/>
    <property type="molecule type" value="Genomic_DNA"/>
</dbReference>
<organism evidence="8 9">
    <name type="scientific">Psychrosphaera aquimarina</name>
    <dbReference type="NCBI Taxonomy" id="2044854"/>
    <lineage>
        <taxon>Bacteria</taxon>
        <taxon>Pseudomonadati</taxon>
        <taxon>Pseudomonadota</taxon>
        <taxon>Gammaproteobacteria</taxon>
        <taxon>Alteromonadales</taxon>
        <taxon>Pseudoalteromonadaceae</taxon>
        <taxon>Psychrosphaera</taxon>
    </lineage>
</organism>
<evidence type="ECO:0000256" key="4">
    <source>
        <dbReference type="ARBA" id="ARBA00022801"/>
    </source>
</evidence>
<gene>
    <name evidence="8" type="primary">bcsZ</name>
    <name evidence="8" type="ORF">RT723_07550</name>
</gene>
<dbReference type="InterPro" id="IPR012341">
    <property type="entry name" value="6hp_glycosidase-like_sf"/>
</dbReference>
<evidence type="ECO:0000256" key="2">
    <source>
        <dbReference type="ARBA" id="ARBA00009209"/>
    </source>
</evidence>
<keyword evidence="7" id="KW-0624">Polysaccharide degradation</keyword>
<comment type="caution">
    <text evidence="8">The sequence shown here is derived from an EMBL/GenBank/DDBJ whole genome shotgun (WGS) entry which is preliminary data.</text>
</comment>